<dbReference type="Proteomes" id="UP000186955">
    <property type="component" value="Unassembled WGS sequence"/>
</dbReference>
<feature type="region of interest" description="Disordered" evidence="1">
    <location>
        <begin position="1"/>
        <end position="32"/>
    </location>
</feature>
<organism evidence="2 3">
    <name type="scientific">Penicillium subrubescens</name>
    <dbReference type="NCBI Taxonomy" id="1316194"/>
    <lineage>
        <taxon>Eukaryota</taxon>
        <taxon>Fungi</taxon>
        <taxon>Dikarya</taxon>
        <taxon>Ascomycota</taxon>
        <taxon>Pezizomycotina</taxon>
        <taxon>Eurotiomycetes</taxon>
        <taxon>Eurotiomycetidae</taxon>
        <taxon>Eurotiales</taxon>
        <taxon>Aspergillaceae</taxon>
        <taxon>Penicillium</taxon>
    </lineage>
</organism>
<evidence type="ECO:0000256" key="1">
    <source>
        <dbReference type="SAM" id="MobiDB-lite"/>
    </source>
</evidence>
<evidence type="ECO:0000313" key="2">
    <source>
        <dbReference type="EMBL" id="OKP06261.1"/>
    </source>
</evidence>
<comment type="caution">
    <text evidence="2">The sequence shown here is derived from an EMBL/GenBank/DDBJ whole genome shotgun (WGS) entry which is preliminary data.</text>
</comment>
<gene>
    <name evidence="2" type="ORF">PENSUB_6251</name>
</gene>
<reference evidence="2 3" key="1">
    <citation type="submission" date="2016-10" db="EMBL/GenBank/DDBJ databases">
        <title>Genome sequence of the ascomycete fungus Penicillium subrubescens.</title>
        <authorList>
            <person name="De Vries R.P."/>
            <person name="Peng M."/>
            <person name="Dilokpimol A."/>
            <person name="Hilden K."/>
            <person name="Makela M.R."/>
            <person name="Grigoriev I."/>
            <person name="Riley R."/>
            <person name="Granchi Z."/>
        </authorList>
    </citation>
    <scope>NUCLEOTIDE SEQUENCE [LARGE SCALE GENOMIC DNA]</scope>
    <source>
        <strain evidence="2 3">CBS 132785</strain>
    </source>
</reference>
<sequence>MASDQTQGGAISGEHEQHVLSPLPDSNQSNQESYWQDTARLPLHITDINGMTGLSPPQSTSEGNVFHCEGPGDNRMSGFPVMFPFTNLFEDVGFSPDAYTGSMLRCIMVS</sequence>
<protein>
    <submittedName>
        <fullName evidence="2">Uncharacterized protein</fullName>
    </submittedName>
</protein>
<accession>A0A1Q5U1E6</accession>
<dbReference type="EMBL" id="MNBE01000598">
    <property type="protein sequence ID" value="OKP06261.1"/>
    <property type="molecule type" value="Genomic_DNA"/>
</dbReference>
<dbReference type="AlphaFoldDB" id="A0A1Q5U1E6"/>
<keyword evidence="3" id="KW-1185">Reference proteome</keyword>
<proteinExistence type="predicted"/>
<name>A0A1Q5U1E6_9EURO</name>
<evidence type="ECO:0000313" key="3">
    <source>
        <dbReference type="Proteomes" id="UP000186955"/>
    </source>
</evidence>